<sequence>MTSPSSCPPRPISEECPRMPDAISTRTLVAVHGNFASAAWWRDLVARPPAGWQVLAPDLPGFAGTPHDGDVSISAYADWLGAWIAERNLDRPVLLGHSLGGAVVLDLAARDPGRYRALVLAASAPLTGLVTPEENYPVLEMLRGTPALLEMSLGALFPSGRPEDFGTYVEDGGRMAAAHYSGNARALSTWSVDPARLSGLPVLVMGGELDALITPDMVRAQAQALGVPATVHPGVGHGFPQEQPDVFRAALATFLDSLP</sequence>
<dbReference type="PANTHER" id="PTHR43194">
    <property type="entry name" value="HYDROLASE ALPHA/BETA FOLD FAMILY"/>
    <property type="match status" value="1"/>
</dbReference>
<dbReference type="PANTHER" id="PTHR43194:SF2">
    <property type="entry name" value="PEROXISOMAL MEMBRANE PROTEIN LPX1"/>
    <property type="match status" value="1"/>
</dbReference>
<protein>
    <recommendedName>
        <fullName evidence="1">AB hydrolase-1 domain-containing protein</fullName>
    </recommendedName>
</protein>
<dbReference type="PRINTS" id="PR00111">
    <property type="entry name" value="ABHYDROLASE"/>
</dbReference>
<dbReference type="Proteomes" id="UP000259030">
    <property type="component" value="Plasmid pDFI2"/>
</dbReference>
<organism evidence="2 3">
    <name type="scientific">Deinococcus ficus</name>
    <dbReference type="NCBI Taxonomy" id="317577"/>
    <lineage>
        <taxon>Bacteria</taxon>
        <taxon>Thermotogati</taxon>
        <taxon>Deinococcota</taxon>
        <taxon>Deinococci</taxon>
        <taxon>Deinococcales</taxon>
        <taxon>Deinococcaceae</taxon>
        <taxon>Deinococcus</taxon>
    </lineage>
</organism>
<feature type="domain" description="AB hydrolase-1" evidence="1">
    <location>
        <begin position="28"/>
        <end position="250"/>
    </location>
</feature>
<dbReference type="SUPFAM" id="SSF53474">
    <property type="entry name" value="alpha/beta-Hydrolases"/>
    <property type="match status" value="1"/>
</dbReference>
<accession>A0A221T260</accession>
<name>A0A221T260_9DEIO</name>
<evidence type="ECO:0000313" key="2">
    <source>
        <dbReference type="EMBL" id="ASN82956.1"/>
    </source>
</evidence>
<proteinExistence type="predicted"/>
<dbReference type="InterPro" id="IPR029058">
    <property type="entry name" value="AB_hydrolase_fold"/>
</dbReference>
<dbReference type="KEGG" id="dfc:DFI_17375"/>
<dbReference type="InterPro" id="IPR000073">
    <property type="entry name" value="AB_hydrolase_1"/>
</dbReference>
<dbReference type="Pfam" id="PF12697">
    <property type="entry name" value="Abhydrolase_6"/>
    <property type="match status" value="1"/>
</dbReference>
<reference evidence="2 3" key="1">
    <citation type="submission" date="2017-05" db="EMBL/GenBank/DDBJ databases">
        <title>The complete genome sequence of Deinococcus ficus isolated from the rhizosphere of the Ficus religiosa L. in Taiwan.</title>
        <authorList>
            <person name="Wu K.-M."/>
            <person name="Liao T.-L."/>
            <person name="Liu Y.-M."/>
            <person name="Young C.-C."/>
            <person name="Tsai S.-F."/>
        </authorList>
    </citation>
    <scope>NUCLEOTIDE SEQUENCE [LARGE SCALE GENOMIC DNA]</scope>
    <source>
        <strain evidence="2 3">CC-FR2-10</strain>
        <plasmid evidence="3">pdfi2</plasmid>
    </source>
</reference>
<dbReference type="AlphaFoldDB" id="A0A221T260"/>
<keyword evidence="2" id="KW-0614">Plasmid</keyword>
<dbReference type="STRING" id="317577.GCA_000419625_03522"/>
<dbReference type="Gene3D" id="3.40.50.1820">
    <property type="entry name" value="alpha/beta hydrolase"/>
    <property type="match status" value="1"/>
</dbReference>
<evidence type="ECO:0000259" key="1">
    <source>
        <dbReference type="Pfam" id="PF12697"/>
    </source>
</evidence>
<geneLocation type="plasmid" evidence="3">
    <name>pdfi2</name>
</geneLocation>
<keyword evidence="3" id="KW-1185">Reference proteome</keyword>
<dbReference type="InterPro" id="IPR050228">
    <property type="entry name" value="Carboxylesterase_BioH"/>
</dbReference>
<evidence type="ECO:0000313" key="3">
    <source>
        <dbReference type="Proteomes" id="UP000259030"/>
    </source>
</evidence>
<dbReference type="EMBL" id="CP021083">
    <property type="protein sequence ID" value="ASN82956.1"/>
    <property type="molecule type" value="Genomic_DNA"/>
</dbReference>
<gene>
    <name evidence="2" type="ORF">DFI_17375</name>
</gene>